<dbReference type="Proteomes" id="UP001205105">
    <property type="component" value="Unassembled WGS sequence"/>
</dbReference>
<reference evidence="2" key="1">
    <citation type="submission" date="2020-11" db="EMBL/GenBank/DDBJ databases">
        <title>Chlorella ohadii genome sequencing and assembly.</title>
        <authorList>
            <person name="Murik O."/>
            <person name="Treves H."/>
            <person name="Kedem I."/>
            <person name="Shotland Y."/>
            <person name="Kaplan A."/>
        </authorList>
    </citation>
    <scope>NUCLEOTIDE SEQUENCE</scope>
    <source>
        <strain evidence="2">1</strain>
    </source>
</reference>
<dbReference type="AlphaFoldDB" id="A0AAD5DY50"/>
<feature type="region of interest" description="Disordered" evidence="1">
    <location>
        <begin position="1"/>
        <end position="70"/>
    </location>
</feature>
<accession>A0AAD5DY50</accession>
<comment type="caution">
    <text evidence="2">The sequence shown here is derived from an EMBL/GenBank/DDBJ whole genome shotgun (WGS) entry which is preliminary data.</text>
</comment>
<protein>
    <submittedName>
        <fullName evidence="2">Uncharacterized protein</fullName>
    </submittedName>
</protein>
<feature type="compositionally biased region" description="Polar residues" evidence="1">
    <location>
        <begin position="1"/>
        <end position="16"/>
    </location>
</feature>
<organism evidence="2 3">
    <name type="scientific">Chlorella ohadii</name>
    <dbReference type="NCBI Taxonomy" id="2649997"/>
    <lineage>
        <taxon>Eukaryota</taxon>
        <taxon>Viridiplantae</taxon>
        <taxon>Chlorophyta</taxon>
        <taxon>core chlorophytes</taxon>
        <taxon>Trebouxiophyceae</taxon>
        <taxon>Chlorellales</taxon>
        <taxon>Chlorellaceae</taxon>
        <taxon>Chlorella clade</taxon>
        <taxon>Chlorella</taxon>
    </lineage>
</organism>
<sequence>MSSQAPKDGYNSQGNHWVNLGGGAANGGSYRYDNAGGGYYYQNPNGSTYHKPADGPGKYTAPQDNPRYGR</sequence>
<evidence type="ECO:0000313" key="3">
    <source>
        <dbReference type="Proteomes" id="UP001205105"/>
    </source>
</evidence>
<evidence type="ECO:0000313" key="2">
    <source>
        <dbReference type="EMBL" id="KAI7844411.1"/>
    </source>
</evidence>
<proteinExistence type="predicted"/>
<dbReference type="EMBL" id="JADXDR010000031">
    <property type="protein sequence ID" value="KAI7844411.1"/>
    <property type="molecule type" value="Genomic_DNA"/>
</dbReference>
<name>A0AAD5DY50_9CHLO</name>
<gene>
    <name evidence="2" type="ORF">COHA_002005</name>
</gene>
<evidence type="ECO:0000256" key="1">
    <source>
        <dbReference type="SAM" id="MobiDB-lite"/>
    </source>
</evidence>
<keyword evidence="3" id="KW-1185">Reference proteome</keyword>